<dbReference type="EMBL" id="CP144751">
    <property type="protein sequence ID" value="WVZ83954.1"/>
    <property type="molecule type" value="Genomic_DNA"/>
</dbReference>
<organism evidence="1 2">
    <name type="scientific">Paspalum notatum var. saurae</name>
    <dbReference type="NCBI Taxonomy" id="547442"/>
    <lineage>
        <taxon>Eukaryota</taxon>
        <taxon>Viridiplantae</taxon>
        <taxon>Streptophyta</taxon>
        <taxon>Embryophyta</taxon>
        <taxon>Tracheophyta</taxon>
        <taxon>Spermatophyta</taxon>
        <taxon>Magnoliopsida</taxon>
        <taxon>Liliopsida</taxon>
        <taxon>Poales</taxon>
        <taxon>Poaceae</taxon>
        <taxon>PACMAD clade</taxon>
        <taxon>Panicoideae</taxon>
        <taxon>Andropogonodae</taxon>
        <taxon>Paspaleae</taxon>
        <taxon>Paspalinae</taxon>
        <taxon>Paspalum</taxon>
    </lineage>
</organism>
<evidence type="ECO:0000313" key="1">
    <source>
        <dbReference type="EMBL" id="WVZ83954.1"/>
    </source>
</evidence>
<proteinExistence type="predicted"/>
<reference evidence="1 2" key="1">
    <citation type="submission" date="2024-02" db="EMBL/GenBank/DDBJ databases">
        <title>High-quality chromosome-scale genome assembly of Pensacola bahiagrass (Paspalum notatum Flugge var. saurae).</title>
        <authorList>
            <person name="Vega J.M."/>
            <person name="Podio M."/>
            <person name="Orjuela J."/>
            <person name="Siena L.A."/>
            <person name="Pessino S.C."/>
            <person name="Combes M.C."/>
            <person name="Mariac C."/>
            <person name="Albertini E."/>
            <person name="Pupilli F."/>
            <person name="Ortiz J.P.A."/>
            <person name="Leblanc O."/>
        </authorList>
    </citation>
    <scope>NUCLEOTIDE SEQUENCE [LARGE SCALE GENOMIC DNA]</scope>
    <source>
        <strain evidence="1">R1</strain>
        <tissue evidence="1">Leaf</tissue>
    </source>
</reference>
<keyword evidence="2" id="KW-1185">Reference proteome</keyword>
<name>A0AAQ3U1V3_PASNO</name>
<dbReference type="Proteomes" id="UP001341281">
    <property type="component" value="Chromosome 07"/>
</dbReference>
<sequence length="194" mass="21788">MAVTMQLWKKLVCAIQGSNSKIVEITPITIHPTQEQSQELLLWCEHEASSSFATKVFIDLNVPEVAKFHDRLPDAFSYDHLPTSTYNSTRLQRSRYVQEMNALKDSTNPKVCLTIVGNSQTADIMKELPPASNVANVSYTEGHKSYLHAIFSHSNSLLTAATHGAFDYRNRHKAAQKSPDVAWTCLMYQATTWA</sequence>
<protein>
    <submittedName>
        <fullName evidence="1">Uncharacterized protein</fullName>
    </submittedName>
</protein>
<accession>A0AAQ3U1V3</accession>
<gene>
    <name evidence="1" type="ORF">U9M48_031044</name>
</gene>
<evidence type="ECO:0000313" key="2">
    <source>
        <dbReference type="Proteomes" id="UP001341281"/>
    </source>
</evidence>
<dbReference type="AlphaFoldDB" id="A0AAQ3U1V3"/>